<keyword evidence="2" id="KW-1185">Reference proteome</keyword>
<dbReference type="GeneID" id="70187560"/>
<accession>A0A9P8YFI1</accession>
<proteinExistence type="predicted"/>
<protein>
    <recommendedName>
        <fullName evidence="3">Transcription factor domain-containing protein</fullName>
    </recommendedName>
</protein>
<evidence type="ECO:0000313" key="2">
    <source>
        <dbReference type="Proteomes" id="UP000756346"/>
    </source>
</evidence>
<dbReference type="AlphaFoldDB" id="A0A9P8YFI1"/>
<sequence>FENDYAITPNPNLTPLVFPRYSISPSQLLISLHELATFLNSWSLPDLPWDAAYPDRLYEVEYRVLLALFNGNGNDDEEPRLAVQPAGSYLSQSQSPSQRLGVILLHAMLLFIYTNLRETPVGGVLRARLLRRLRDALAAAATTGDDLLLDDIVCTFPEEMLWVSLVGAATAAAAPCGSIASVHEQDLVPAILSQIRLKHGLWQWEEARLYLRRMPTFTTDFRTGCIKALEEI</sequence>
<organism evidence="1 2">
    <name type="scientific">Microdochium trichocladiopsis</name>
    <dbReference type="NCBI Taxonomy" id="1682393"/>
    <lineage>
        <taxon>Eukaryota</taxon>
        <taxon>Fungi</taxon>
        <taxon>Dikarya</taxon>
        <taxon>Ascomycota</taxon>
        <taxon>Pezizomycotina</taxon>
        <taxon>Sordariomycetes</taxon>
        <taxon>Xylariomycetidae</taxon>
        <taxon>Xylariales</taxon>
        <taxon>Microdochiaceae</taxon>
        <taxon>Microdochium</taxon>
    </lineage>
</organism>
<reference evidence="1" key="1">
    <citation type="journal article" date="2021" name="Nat. Commun.">
        <title>Genetic determinants of endophytism in the Arabidopsis root mycobiome.</title>
        <authorList>
            <person name="Mesny F."/>
            <person name="Miyauchi S."/>
            <person name="Thiergart T."/>
            <person name="Pickel B."/>
            <person name="Atanasova L."/>
            <person name="Karlsson M."/>
            <person name="Huettel B."/>
            <person name="Barry K.W."/>
            <person name="Haridas S."/>
            <person name="Chen C."/>
            <person name="Bauer D."/>
            <person name="Andreopoulos W."/>
            <person name="Pangilinan J."/>
            <person name="LaButti K."/>
            <person name="Riley R."/>
            <person name="Lipzen A."/>
            <person name="Clum A."/>
            <person name="Drula E."/>
            <person name="Henrissat B."/>
            <person name="Kohler A."/>
            <person name="Grigoriev I.V."/>
            <person name="Martin F.M."/>
            <person name="Hacquard S."/>
        </authorList>
    </citation>
    <scope>NUCLEOTIDE SEQUENCE</scope>
    <source>
        <strain evidence="1">MPI-CAGE-CH-0230</strain>
    </source>
</reference>
<comment type="caution">
    <text evidence="1">The sequence shown here is derived from an EMBL/GenBank/DDBJ whole genome shotgun (WGS) entry which is preliminary data.</text>
</comment>
<evidence type="ECO:0008006" key="3">
    <source>
        <dbReference type="Google" id="ProtNLM"/>
    </source>
</evidence>
<gene>
    <name evidence="1" type="ORF">B0I36DRAFT_358773</name>
</gene>
<dbReference type="OrthoDB" id="4158087at2759"/>
<name>A0A9P8YFI1_9PEZI</name>
<dbReference type="RefSeq" id="XP_046016141.1">
    <property type="nucleotide sequence ID" value="XM_046158014.1"/>
</dbReference>
<evidence type="ECO:0000313" key="1">
    <source>
        <dbReference type="EMBL" id="KAH7037020.1"/>
    </source>
</evidence>
<dbReference type="Proteomes" id="UP000756346">
    <property type="component" value="Unassembled WGS sequence"/>
</dbReference>
<dbReference type="EMBL" id="JAGTJQ010000002">
    <property type="protein sequence ID" value="KAH7037020.1"/>
    <property type="molecule type" value="Genomic_DNA"/>
</dbReference>
<feature type="non-terminal residue" evidence="1">
    <location>
        <position position="1"/>
    </location>
</feature>